<protein>
    <submittedName>
        <fullName evidence="2">Uncharacterized protein</fullName>
    </submittedName>
</protein>
<accession>A0A645AH47</accession>
<dbReference type="AlphaFoldDB" id="A0A645AH47"/>
<sequence length="174" mass="20221">MTIAVKLSENHFRQFLIFNILRRLKLYRSPLIFASILTVSAIISFLMHHVQGAILLGTVLLVVGLGMPIVYFTTFFASLKKQVKLQNLNPPRLVYTLQFSQDSDVLDIFNEKEKASYRWQDVYHAYFEKESIYLFLTKDKAFLLPHDVLENRNEVTTLIEAKLGSKRCTKHIKP</sequence>
<proteinExistence type="predicted"/>
<dbReference type="EMBL" id="VSSQ01013493">
    <property type="protein sequence ID" value="MPM51611.1"/>
    <property type="molecule type" value="Genomic_DNA"/>
</dbReference>
<organism evidence="2">
    <name type="scientific">bioreactor metagenome</name>
    <dbReference type="NCBI Taxonomy" id="1076179"/>
    <lineage>
        <taxon>unclassified sequences</taxon>
        <taxon>metagenomes</taxon>
        <taxon>ecological metagenomes</taxon>
    </lineage>
</organism>
<name>A0A645AH47_9ZZZZ</name>
<keyword evidence="1" id="KW-0472">Membrane</keyword>
<feature type="transmembrane region" description="Helical" evidence="1">
    <location>
        <begin position="26"/>
        <end position="47"/>
    </location>
</feature>
<reference evidence="2" key="1">
    <citation type="submission" date="2019-08" db="EMBL/GenBank/DDBJ databases">
        <authorList>
            <person name="Kucharzyk K."/>
            <person name="Murdoch R.W."/>
            <person name="Higgins S."/>
            <person name="Loffler F."/>
        </authorList>
    </citation>
    <scope>NUCLEOTIDE SEQUENCE</scope>
</reference>
<evidence type="ECO:0000313" key="2">
    <source>
        <dbReference type="EMBL" id="MPM51611.1"/>
    </source>
</evidence>
<keyword evidence="1" id="KW-1133">Transmembrane helix</keyword>
<feature type="transmembrane region" description="Helical" evidence="1">
    <location>
        <begin position="53"/>
        <end position="77"/>
    </location>
</feature>
<comment type="caution">
    <text evidence="2">The sequence shown here is derived from an EMBL/GenBank/DDBJ whole genome shotgun (WGS) entry which is preliminary data.</text>
</comment>
<gene>
    <name evidence="2" type="ORF">SDC9_98361</name>
</gene>
<keyword evidence="1" id="KW-0812">Transmembrane</keyword>
<evidence type="ECO:0000256" key="1">
    <source>
        <dbReference type="SAM" id="Phobius"/>
    </source>
</evidence>